<dbReference type="EMBL" id="CP120733">
    <property type="protein sequence ID" value="WFD11927.1"/>
    <property type="molecule type" value="Genomic_DNA"/>
</dbReference>
<reference evidence="1 2" key="1">
    <citation type="submission" date="2023-03" db="EMBL/GenBank/DDBJ databases">
        <title>Complete genome sequence of Tepidibacter sp. SWIR-1, isolated from a deep-sea hydrothermal vent.</title>
        <authorList>
            <person name="Li X."/>
        </authorList>
    </citation>
    <scope>NUCLEOTIDE SEQUENCE [LARGE SCALE GENOMIC DNA]</scope>
    <source>
        <strain evidence="1 2">SWIR-1</strain>
    </source>
</reference>
<gene>
    <name evidence="1" type="ORF">P4S50_07585</name>
</gene>
<dbReference type="InterPro" id="IPR029033">
    <property type="entry name" value="His_PPase_superfam"/>
</dbReference>
<sequence length="52" mass="5896">MVIEKYRGKNVLIVTHAANARIINYYFTGKPGDYDFKKAVVQKGGLLTYENS</sequence>
<proteinExistence type="predicted"/>
<evidence type="ECO:0000313" key="1">
    <source>
        <dbReference type="EMBL" id="WFD11927.1"/>
    </source>
</evidence>
<protein>
    <recommendedName>
        <fullName evidence="3">Phosphoglycerate mutase</fullName>
    </recommendedName>
</protein>
<name>A0ABY8EG48_9FIRM</name>
<organism evidence="1 2">
    <name type="scientific">Tepidibacter hydrothermalis</name>
    <dbReference type="NCBI Taxonomy" id="3036126"/>
    <lineage>
        <taxon>Bacteria</taxon>
        <taxon>Bacillati</taxon>
        <taxon>Bacillota</taxon>
        <taxon>Clostridia</taxon>
        <taxon>Peptostreptococcales</taxon>
        <taxon>Peptostreptococcaceae</taxon>
        <taxon>Tepidibacter</taxon>
    </lineage>
</organism>
<accession>A0ABY8EG48</accession>
<evidence type="ECO:0000313" key="2">
    <source>
        <dbReference type="Proteomes" id="UP001222800"/>
    </source>
</evidence>
<keyword evidence="2" id="KW-1185">Reference proteome</keyword>
<dbReference type="SUPFAM" id="SSF53254">
    <property type="entry name" value="Phosphoglycerate mutase-like"/>
    <property type="match status" value="1"/>
</dbReference>
<dbReference type="Proteomes" id="UP001222800">
    <property type="component" value="Chromosome"/>
</dbReference>
<evidence type="ECO:0008006" key="3">
    <source>
        <dbReference type="Google" id="ProtNLM"/>
    </source>
</evidence>